<dbReference type="Gene3D" id="3.50.4.10">
    <property type="entry name" value="Hepatocyte Growth Factor"/>
    <property type="match status" value="1"/>
</dbReference>
<evidence type="ECO:0000256" key="3">
    <source>
        <dbReference type="ARBA" id="ARBA00022737"/>
    </source>
</evidence>
<accession>A0A1W2EWK8</accession>
<reference evidence="9 10" key="1">
    <citation type="submission" date="2017-04" db="EMBL/GenBank/DDBJ databases">
        <authorList>
            <person name="Afonso C.L."/>
            <person name="Miller P.J."/>
            <person name="Scott M.A."/>
            <person name="Spackman E."/>
            <person name="Goraichik I."/>
            <person name="Dimitrov K.M."/>
            <person name="Suarez D.L."/>
            <person name="Swayne D.E."/>
        </authorList>
    </citation>
    <scope>NUCLEOTIDE SEQUENCE [LARGE SCALE GENOMIC DNA]</scope>
    <source>
        <strain evidence="9 10">CGMCC 1.10972</strain>
    </source>
</reference>
<protein>
    <recommendedName>
        <fullName evidence="11">Apple domain-containing protein</fullName>
    </recommendedName>
</protein>
<dbReference type="InterPro" id="IPR041246">
    <property type="entry name" value="Bact_MG10"/>
</dbReference>
<evidence type="ECO:0008006" key="11">
    <source>
        <dbReference type="Google" id="ProtNLM"/>
    </source>
</evidence>
<dbReference type="InterPro" id="IPR041203">
    <property type="entry name" value="Bact_A2M_MG5"/>
</dbReference>
<dbReference type="InterPro" id="IPR049120">
    <property type="entry name" value="A2M_bMG2"/>
</dbReference>
<dbReference type="GO" id="GO:0004866">
    <property type="term" value="F:endopeptidase inhibitor activity"/>
    <property type="evidence" value="ECO:0007669"/>
    <property type="project" value="InterPro"/>
</dbReference>
<gene>
    <name evidence="9" type="ORF">SAMN06297251_1403</name>
</gene>
<keyword evidence="10" id="KW-1185">Reference proteome</keyword>
<dbReference type="PIRSF" id="PIRSF038980">
    <property type="entry name" value="A2M_bac"/>
    <property type="match status" value="1"/>
</dbReference>
<evidence type="ECO:0000313" key="9">
    <source>
        <dbReference type="EMBL" id="SMD14074.1"/>
    </source>
</evidence>
<name>A0A1W2EWK8_9HYPH</name>
<keyword evidence="3" id="KW-0677">Repeat</keyword>
<dbReference type="Gene3D" id="1.50.10.20">
    <property type="match status" value="1"/>
</dbReference>
<evidence type="ECO:0000259" key="6">
    <source>
        <dbReference type="SMART" id="SM00223"/>
    </source>
</evidence>
<dbReference type="GO" id="GO:0005576">
    <property type="term" value="C:extracellular region"/>
    <property type="evidence" value="ECO:0007669"/>
    <property type="project" value="InterPro"/>
</dbReference>
<dbReference type="Pfam" id="PF17972">
    <property type="entry name" value="bMG5"/>
    <property type="match status" value="1"/>
</dbReference>
<evidence type="ECO:0000259" key="8">
    <source>
        <dbReference type="SMART" id="SM01360"/>
    </source>
</evidence>
<dbReference type="InterPro" id="IPR041462">
    <property type="entry name" value="Bact_A2M_MG6"/>
</dbReference>
<dbReference type="Pfam" id="PF11974">
    <property type="entry name" value="bMG3"/>
    <property type="match status" value="1"/>
</dbReference>
<evidence type="ECO:0000256" key="1">
    <source>
        <dbReference type="ARBA" id="ARBA00010556"/>
    </source>
</evidence>
<organism evidence="9 10">
    <name type="scientific">Fulvimarina manganoxydans</name>
    <dbReference type="NCBI Taxonomy" id="937218"/>
    <lineage>
        <taxon>Bacteria</taxon>
        <taxon>Pseudomonadati</taxon>
        <taxon>Pseudomonadota</taxon>
        <taxon>Alphaproteobacteria</taxon>
        <taxon>Hyphomicrobiales</taxon>
        <taxon>Aurantimonadaceae</taxon>
        <taxon>Fulvimarina</taxon>
    </lineage>
</organism>
<dbReference type="SMART" id="SM01359">
    <property type="entry name" value="A2M_N_2"/>
    <property type="match status" value="1"/>
</dbReference>
<evidence type="ECO:0000256" key="4">
    <source>
        <dbReference type="ARBA" id="ARBA00023157"/>
    </source>
</evidence>
<evidence type="ECO:0000256" key="5">
    <source>
        <dbReference type="SAM" id="SignalP"/>
    </source>
</evidence>
<dbReference type="SMART" id="SM00223">
    <property type="entry name" value="APPLE"/>
    <property type="match status" value="1"/>
</dbReference>
<dbReference type="InterPro" id="IPR003609">
    <property type="entry name" value="Pan_app"/>
</dbReference>
<comment type="similarity">
    <text evidence="1">Belongs to the protease inhibitor I39 (alpha-2-macroglobulin) family. Bacterial alpha-2-macroglobulin subfamily.</text>
</comment>
<dbReference type="SUPFAM" id="SSF48239">
    <property type="entry name" value="Terpenoid cyclases/Protein prenyltransferases"/>
    <property type="match status" value="1"/>
</dbReference>
<evidence type="ECO:0000313" key="10">
    <source>
        <dbReference type="Proteomes" id="UP000192656"/>
    </source>
</evidence>
<feature type="domain" description="Alpha-2-macroglobulin" evidence="8">
    <location>
        <begin position="1188"/>
        <end position="1276"/>
    </location>
</feature>
<dbReference type="Pfam" id="PF07703">
    <property type="entry name" value="A2M_BRD"/>
    <property type="match status" value="1"/>
</dbReference>
<dbReference type="RefSeq" id="WP_084413097.1">
    <property type="nucleotide sequence ID" value="NZ_FWXR01000040.1"/>
</dbReference>
<dbReference type="PANTHER" id="PTHR40094:SF1">
    <property type="entry name" value="UBIQUITIN DOMAIN-CONTAINING PROTEIN"/>
    <property type="match status" value="1"/>
</dbReference>
<dbReference type="Gene3D" id="2.60.40.1930">
    <property type="match status" value="1"/>
</dbReference>
<dbReference type="SMART" id="SM01419">
    <property type="entry name" value="Thiol-ester_cl"/>
    <property type="match status" value="1"/>
</dbReference>
<dbReference type="InterPro" id="IPR008930">
    <property type="entry name" value="Terpenoid_cyclase/PrenylTrfase"/>
</dbReference>
<keyword evidence="2 5" id="KW-0732">Signal</keyword>
<evidence type="ECO:0000259" key="7">
    <source>
        <dbReference type="SMART" id="SM01359"/>
    </source>
</evidence>
<dbReference type="Pfam" id="PF00207">
    <property type="entry name" value="A2M"/>
    <property type="match status" value="1"/>
</dbReference>
<feature type="chain" id="PRO_5013048843" description="Apple domain-containing protein" evidence="5">
    <location>
        <begin position="27"/>
        <end position="1854"/>
    </location>
</feature>
<feature type="domain" description="Apple" evidence="6">
    <location>
        <begin position="39"/>
        <end position="104"/>
    </location>
</feature>
<dbReference type="InterPro" id="IPR021868">
    <property type="entry name" value="Alpha_2_Macroglob_MG3"/>
</dbReference>
<dbReference type="Pfam" id="PF00024">
    <property type="entry name" value="PAN_1"/>
    <property type="match status" value="1"/>
</dbReference>
<dbReference type="CDD" id="cd02891">
    <property type="entry name" value="A2M_like"/>
    <property type="match status" value="1"/>
</dbReference>
<keyword evidence="4" id="KW-1015">Disulfide bond</keyword>
<dbReference type="Pfam" id="PF21142">
    <property type="entry name" value="A2M_bMG2"/>
    <property type="match status" value="1"/>
</dbReference>
<dbReference type="OrthoDB" id="9767116at2"/>
<dbReference type="InterPro" id="IPR047565">
    <property type="entry name" value="Alpha-macroglob_thiol-ester_cl"/>
</dbReference>
<dbReference type="Proteomes" id="UP000192656">
    <property type="component" value="Unassembled WGS sequence"/>
</dbReference>
<dbReference type="InterPro" id="IPR011625">
    <property type="entry name" value="A2M_N_BRD"/>
</dbReference>
<dbReference type="Pfam" id="PF01835">
    <property type="entry name" value="MG2"/>
    <property type="match status" value="1"/>
</dbReference>
<dbReference type="GO" id="GO:0006508">
    <property type="term" value="P:proteolysis"/>
    <property type="evidence" value="ECO:0007669"/>
    <property type="project" value="InterPro"/>
</dbReference>
<dbReference type="InterPro" id="IPR026284">
    <property type="entry name" value="A2MG_proteobact"/>
</dbReference>
<dbReference type="PANTHER" id="PTHR40094">
    <property type="entry name" value="ALPHA-2-MACROGLOBULIN HOMOLOG"/>
    <property type="match status" value="1"/>
</dbReference>
<dbReference type="InterPro" id="IPR002890">
    <property type="entry name" value="MG2"/>
</dbReference>
<feature type="signal peptide" evidence="5">
    <location>
        <begin position="1"/>
        <end position="26"/>
    </location>
</feature>
<dbReference type="SMART" id="SM01360">
    <property type="entry name" value="A2M"/>
    <property type="match status" value="1"/>
</dbReference>
<dbReference type="Pfam" id="PF17973">
    <property type="entry name" value="bMG10"/>
    <property type="match status" value="1"/>
</dbReference>
<feature type="domain" description="Alpha-2-macroglobulin bait region" evidence="7">
    <location>
        <begin position="983"/>
        <end position="1127"/>
    </location>
</feature>
<dbReference type="STRING" id="937218.SAMN06297251_1403"/>
<dbReference type="InterPro" id="IPR051802">
    <property type="entry name" value="YfhM-like"/>
</dbReference>
<dbReference type="InterPro" id="IPR000177">
    <property type="entry name" value="Apple"/>
</dbReference>
<dbReference type="EMBL" id="FWXR01000040">
    <property type="protein sequence ID" value="SMD14074.1"/>
    <property type="molecule type" value="Genomic_DNA"/>
</dbReference>
<dbReference type="InterPro" id="IPR001599">
    <property type="entry name" value="Macroglobln_a2"/>
</dbReference>
<dbReference type="CDD" id="cd01100">
    <property type="entry name" value="APPLE_Factor_XI_like"/>
    <property type="match status" value="1"/>
</dbReference>
<sequence>MRRIGGLRIVATLAALWSFAAPPTLAQTQAAGERRLITTEGADYFGGDFDIMKDVDLDICSMACLGDEQCKAFTFNTATGWCFLKAEVGELRTVAGAISGKVAQAPRIDEASVSAREADLAFLPRQTVEEARRFRLELAGSERDPLSADLDLPDLVANAENALDERRAIDAYREVLKRAPLDEATWAGLAKAALDAKPTEYDEQREVARTRELAAINAYLTAGDDRMRAEALDLLAQSFEVASNWKSAIKTYRASLDLAEVPAVRARLGATLASHGFRVVDNSVDNNAASPRICLVFSDPLAESLTQSDTVGDYLAIDGGDTLPVTARGSQICVEGVRHGQRYHIVARPGIRSADGETLPRPVDISVYVRDRDPSVRFATNAYVLPGGLDATIPVTTVNTDQLEARVQRVGERSLSRSIGDAEFLRQLAEYQLDAITEERGETVWTGTIEVRSRTNEEVTTAIPVAELVQTLQPGVYILSAQAVNGPQYLDTLATQWFVVSDIGLTAMAAENGFRVFARSLGTAEPLAGVSLDLVAVNNQILASATTDADGHARFASGLLAGSGGNRPAVLTASHSIAGAGQVGASNKAATGDDAPPADFVFLDLTQSPFDLTDRGVEGREPAGPVDVFLTAERGIYRTGERAHFTALVRDAKGEAVEGLALTRIVTRPDGVEYGREQVMDEGAGGFDFDVALPENAARGVWTVALHTDPNTPALARTTIVVEDFEPQKIAFDLATDADRFDPANPPRVSVDARYLFGAPGAGLEVWGDAIVTASDTIAAYPGYRFGLVRDESNTMRYPFEGAVTNEAGHAEASLAAFEPPTTTKPQTASLALRVIDASGRPVEKTLDLPMTSSSARIGIKPRFEGSVPEGAEAGFDIVAIDVDGARQALPGITWVLNRIETDFQWYNSAGRWNYEPVTTEKRIASGEADLGAGDALPLSMPVEWGEYELVVTDLSGAAIPASVKFEAGWALAATSLDTPDMARVLLDKPSYTVGDKAVVHIEPRFAGRAEILVMDERVIARQSADIPAEGGDVVLDVTEDWGAGAYVTAIVYRPMDLAQKRMPGRAIGLAHASVDPGERKLAVAIEAPATIEPRRNVPVEIAVSGVKPGETAFLTLSAVDAGILNITGFETPSPSAYYFGKRRLGVEIRDLYSKLIDRMQGAPGTVRSGGDAGGSYESPPPMDDLVSLFSGVVTVGPDGKARIDLNIPDFNGTLKLMALAWSKTGVGEADAEMVVRDPVVMAVSRPLFLAPGDTSRIAVDLTHVDGPAGDVTLSLSGGEGIVDLADGGEPGLVSRTFSLTDGGRARVLLPVRAEAIGDAEFDLSLALPDGGEILTKRFSLNVRSNAPETVEKSRVALAGDGGSLALDPDIFTDYVQGTATATVSITGAAEFDVAGVMRALDLYPYGCTEQITSRAMPLVYLDATILAAGLGRSDDLRERVSAAIKGVLANQSSNGAFGLWRPDSGDLWLDAYVTDFLTRAREAGYAVPEEAFTLALDNLRNNLSYLPDNPDFGPVAYAYYVLARNGRAAIGDLRYYSDNELSKFPALARGQIGAALALYGDRVRAERVFRSAIDASLATVGPRSSFSDYGSTLRDDAAILTLGLETKVDGLDLSDLVQRVNAGRQSQRYTSTQEDAWSLLAAHALLDRDPPRLSVSGRPVDGPYSASFDEAALAAGVDVANRSPAPITAEVTLRGVPKVAPPAATEGYQITRSAFTLDGESADPSEVAQGDRLVFVVEVTPVDAGPARLMIDDPLPAGFEIDNPAILRGGDVAALDWLELSGEASNTEFRADRFLVAVDQGDGDTGVRRFAYIVRAVSPGEFVRPAALVQNMYDPSRRGRTEESRISVVGPLR</sequence>
<evidence type="ECO:0000256" key="2">
    <source>
        <dbReference type="ARBA" id="ARBA00022729"/>
    </source>
</evidence>
<proteinExistence type="inferred from homology"/>
<dbReference type="Pfam" id="PF17962">
    <property type="entry name" value="bMG6"/>
    <property type="match status" value="1"/>
</dbReference>